<dbReference type="EC" id="7.6.2.13" evidence="8"/>
<evidence type="ECO:0000256" key="9">
    <source>
        <dbReference type="ARBA" id="ARBA00034076"/>
    </source>
</evidence>
<dbReference type="AlphaFoldDB" id="A0A1Q8R020"/>
<dbReference type="InterPro" id="IPR027417">
    <property type="entry name" value="P-loop_NTPase"/>
</dbReference>
<proteinExistence type="inferred from homology"/>
<dbReference type="GO" id="GO:0005524">
    <property type="term" value="F:ATP binding"/>
    <property type="evidence" value="ECO:0007669"/>
    <property type="project" value="UniProtKB-KW"/>
</dbReference>
<dbReference type="OrthoDB" id="9771863at2"/>
<dbReference type="SMART" id="SM00382">
    <property type="entry name" value="AAA"/>
    <property type="match status" value="2"/>
</dbReference>
<dbReference type="PANTHER" id="PTHR43790">
    <property type="entry name" value="CARBOHYDRATE TRANSPORT ATP-BINDING PROTEIN MG119-RELATED"/>
    <property type="match status" value="1"/>
</dbReference>
<dbReference type="InterPro" id="IPR017871">
    <property type="entry name" value="ABC_transporter-like_CS"/>
</dbReference>
<evidence type="ECO:0000256" key="1">
    <source>
        <dbReference type="ARBA" id="ARBA00004417"/>
    </source>
</evidence>
<dbReference type="PROSITE" id="PS50893">
    <property type="entry name" value="ABC_TRANSPORTER_2"/>
    <property type="match status" value="2"/>
</dbReference>
<dbReference type="CDD" id="cd03215">
    <property type="entry name" value="ABC_Carb_Monos_II"/>
    <property type="match status" value="1"/>
</dbReference>
<feature type="domain" description="ABC transporter" evidence="10">
    <location>
        <begin position="260"/>
        <end position="502"/>
    </location>
</feature>
<dbReference type="STRING" id="1888891.DSOL_1491"/>
<reference evidence="11 12" key="1">
    <citation type="submission" date="2016-09" db="EMBL/GenBank/DDBJ databases">
        <title>Complete genome of Desulfosporosinus sp. OL.</title>
        <authorList>
            <person name="Mardanov A."/>
            <person name="Beletsky A."/>
            <person name="Panova A."/>
            <person name="Karnachuk O."/>
            <person name="Ravin N."/>
        </authorList>
    </citation>
    <scope>NUCLEOTIDE SEQUENCE [LARGE SCALE GENOMIC DNA]</scope>
    <source>
        <strain evidence="11 12">OL</strain>
    </source>
</reference>
<dbReference type="InterPro" id="IPR050107">
    <property type="entry name" value="ABC_carbohydrate_import_ATPase"/>
</dbReference>
<accession>A0A1Q8R020</accession>
<evidence type="ECO:0000256" key="2">
    <source>
        <dbReference type="ARBA" id="ARBA00009404"/>
    </source>
</evidence>
<dbReference type="SUPFAM" id="SSF52540">
    <property type="entry name" value="P-loop containing nucleoside triphosphate hydrolases"/>
    <property type="match status" value="2"/>
</dbReference>
<dbReference type="Proteomes" id="UP000186102">
    <property type="component" value="Unassembled WGS sequence"/>
</dbReference>
<organism evidence="11 12">
    <name type="scientific">Desulfosporosinus metallidurans</name>
    <dbReference type="NCBI Taxonomy" id="1888891"/>
    <lineage>
        <taxon>Bacteria</taxon>
        <taxon>Bacillati</taxon>
        <taxon>Bacillota</taxon>
        <taxon>Clostridia</taxon>
        <taxon>Eubacteriales</taxon>
        <taxon>Desulfitobacteriaceae</taxon>
        <taxon>Desulfosporosinus</taxon>
    </lineage>
</organism>
<keyword evidence="5" id="KW-0547">Nucleotide-binding</keyword>
<evidence type="ECO:0000256" key="5">
    <source>
        <dbReference type="ARBA" id="ARBA00022741"/>
    </source>
</evidence>
<name>A0A1Q8R020_9FIRM</name>
<comment type="subcellular location">
    <subcellularLocation>
        <location evidence="1">Cell inner membrane</location>
        <topology evidence="1">Peripheral membrane protein</topology>
    </subcellularLocation>
</comment>
<keyword evidence="6 11" id="KW-0067">ATP-binding</keyword>
<evidence type="ECO:0000313" key="12">
    <source>
        <dbReference type="Proteomes" id="UP000186102"/>
    </source>
</evidence>
<comment type="similarity">
    <text evidence="2">Belongs to the ABC transporter superfamily. AI-2 autoinducer porter (TC 3.A.1.2.8) family.</text>
</comment>
<sequence length="502" mass="56035">MVGIAMQHAILQLENINKDLSNYFSLKNISLELHSGETHILVGKNDSGKSTLMNILSGISPADSGNIIFNNRHVQINSPVDAKKLGIIAINQVSSLFEQFSVAENIFIENKPLYNKLFKIISRNEMIKSCQRLLDSFEVKICPTSKISNLSQLQKQVIELLKAFNANAKVVILDEPLIFSVDSETVRFCNIINEMKLNGVSFLITSHQLDKIVTLGDKITIIRDGEIIGTEKTSAVNMGSLTKMMSGKELRDRYPKLSVKIGREVLKADFTTDHFSSGINFTLRKREILGITGLDGSGTKIARSFFGLDPLDKGIFLESQNLKINTPIDAIKAGIGYVTQERLLEGLFNQLNILDNILIPNSCQSHHRFFAFNRRGKDIVNSHIKGLRIRVHNINNRVSSLSGGNQQKILLARWMSTKLKLKVLILDEPTRGIDIPSKVDVYNLINKLVINGTSVIFISSDLNELLGMSDRIMVLYEGKVATILERHQASHEKIMYFATGGT</sequence>
<protein>
    <recommendedName>
        <fullName evidence="4">Autoinducer 2 import ATP-binding protein LsrA</fullName>
        <ecNumber evidence="8">7.6.2.13</ecNumber>
    </recommendedName>
</protein>
<evidence type="ECO:0000256" key="3">
    <source>
        <dbReference type="ARBA" id="ARBA00011262"/>
    </source>
</evidence>
<dbReference type="Pfam" id="PF00005">
    <property type="entry name" value="ABC_tran"/>
    <property type="match status" value="2"/>
</dbReference>
<evidence type="ECO:0000256" key="8">
    <source>
        <dbReference type="ARBA" id="ARBA00023798"/>
    </source>
</evidence>
<evidence type="ECO:0000256" key="7">
    <source>
        <dbReference type="ARBA" id="ARBA00023747"/>
    </source>
</evidence>
<evidence type="ECO:0000313" key="11">
    <source>
        <dbReference type="EMBL" id="OLN32740.1"/>
    </source>
</evidence>
<dbReference type="Gene3D" id="3.40.50.300">
    <property type="entry name" value="P-loop containing nucleotide triphosphate hydrolases"/>
    <property type="match status" value="2"/>
</dbReference>
<comment type="function">
    <text evidence="7">Part of the ABC transporter complex LsrABCD involved in autoinducer 2 (AI-2) import. Responsible for energy coupling to the transport system.</text>
</comment>
<evidence type="ECO:0000259" key="10">
    <source>
        <dbReference type="PROSITE" id="PS50893"/>
    </source>
</evidence>
<dbReference type="PROSITE" id="PS00211">
    <property type="entry name" value="ABC_TRANSPORTER_1"/>
    <property type="match status" value="1"/>
</dbReference>
<dbReference type="PANTHER" id="PTHR43790:SF2">
    <property type="entry name" value="AUTOINDUCER 2 IMPORT ATP-BINDING PROTEIN LSRA"/>
    <property type="match status" value="1"/>
</dbReference>
<dbReference type="GO" id="GO:0016887">
    <property type="term" value="F:ATP hydrolysis activity"/>
    <property type="evidence" value="ECO:0007669"/>
    <property type="project" value="InterPro"/>
</dbReference>
<dbReference type="EMBL" id="MLBF01000007">
    <property type="protein sequence ID" value="OLN32740.1"/>
    <property type="molecule type" value="Genomic_DNA"/>
</dbReference>
<keyword evidence="12" id="KW-1185">Reference proteome</keyword>
<comment type="catalytic activity">
    <reaction evidence="9">
        <text>ATP + H2O + (2R,4S)-2-methyl-2,3,3,4-tetrahydroxytetrahydrofuran-[AI-2-binding protein]Side 1 = ADP + phosphate + (2R,4S)-2-methyl-2,3,3,4-tetrahydroxytetrahydrofuranSide 2 + [AI-2-binding protein]Side 1.</text>
        <dbReference type="EC" id="7.6.2.13"/>
    </reaction>
</comment>
<comment type="caution">
    <text evidence="11">The sequence shown here is derived from an EMBL/GenBank/DDBJ whole genome shotgun (WGS) entry which is preliminary data.</text>
</comment>
<feature type="domain" description="ABC transporter" evidence="10">
    <location>
        <begin position="11"/>
        <end position="249"/>
    </location>
</feature>
<comment type="subunit">
    <text evidence="3">The complex is composed of two ATP-binding proteins (LsrA), two transmembrane proteins (LsrC and LsrD) and a solute-binding protein (LsrB).</text>
</comment>
<gene>
    <name evidence="11" type="ORF">DSOL_1491</name>
</gene>
<evidence type="ECO:0000256" key="4">
    <source>
        <dbReference type="ARBA" id="ARBA00019459"/>
    </source>
</evidence>
<evidence type="ECO:0000256" key="6">
    <source>
        <dbReference type="ARBA" id="ARBA00022840"/>
    </source>
</evidence>
<dbReference type="InterPro" id="IPR003439">
    <property type="entry name" value="ABC_transporter-like_ATP-bd"/>
</dbReference>
<dbReference type="InterPro" id="IPR003593">
    <property type="entry name" value="AAA+_ATPase"/>
</dbReference>
<dbReference type="GO" id="GO:0005886">
    <property type="term" value="C:plasma membrane"/>
    <property type="evidence" value="ECO:0007669"/>
    <property type="project" value="UniProtKB-SubCell"/>
</dbReference>